<feature type="transmembrane region" description="Helical" evidence="1">
    <location>
        <begin position="50"/>
        <end position="72"/>
    </location>
</feature>
<keyword evidence="1" id="KW-1133">Transmembrane helix</keyword>
<evidence type="ECO:0000313" key="3">
    <source>
        <dbReference type="Proteomes" id="UP000019151"/>
    </source>
</evidence>
<dbReference type="InParanoid" id="W0RD44"/>
<evidence type="ECO:0000313" key="2">
    <source>
        <dbReference type="EMBL" id="AHG88696.1"/>
    </source>
</evidence>
<keyword evidence="1" id="KW-0472">Membrane</keyword>
<organism evidence="2 3">
    <name type="scientific">Gemmatirosa kalamazoonensis</name>
    <dbReference type="NCBI Taxonomy" id="861299"/>
    <lineage>
        <taxon>Bacteria</taxon>
        <taxon>Pseudomonadati</taxon>
        <taxon>Gemmatimonadota</taxon>
        <taxon>Gemmatimonadia</taxon>
        <taxon>Gemmatimonadales</taxon>
        <taxon>Gemmatimonadaceae</taxon>
        <taxon>Gemmatirosa</taxon>
    </lineage>
</organism>
<dbReference type="EMBL" id="CP007128">
    <property type="protein sequence ID" value="AHG88696.1"/>
    <property type="molecule type" value="Genomic_DNA"/>
</dbReference>
<reference evidence="2 3" key="1">
    <citation type="journal article" date="2014" name="Genome Announc.">
        <title>Genome Sequence and Methylome of Soil Bacterium Gemmatirosa kalamazoonensis KBS708T, a Member of the Rarely Cultivated Gemmatimonadetes Phylum.</title>
        <authorList>
            <person name="Debruyn J.M."/>
            <person name="Radosevich M."/>
            <person name="Wommack K.E."/>
            <person name="Polson S.W."/>
            <person name="Hauser L.J."/>
            <person name="Fawaz M.N."/>
            <person name="Korlach J."/>
            <person name="Tsai Y.C."/>
        </authorList>
    </citation>
    <scope>NUCLEOTIDE SEQUENCE [LARGE SCALE GENOMIC DNA]</scope>
    <source>
        <strain evidence="2 3">KBS708</strain>
    </source>
</reference>
<dbReference type="Gene3D" id="2.40.50.140">
    <property type="entry name" value="Nucleic acid-binding proteins"/>
    <property type="match status" value="1"/>
</dbReference>
<feature type="transmembrane region" description="Helical" evidence="1">
    <location>
        <begin position="79"/>
        <end position="106"/>
    </location>
</feature>
<evidence type="ECO:0008006" key="4">
    <source>
        <dbReference type="Google" id="ProtNLM"/>
    </source>
</evidence>
<dbReference type="RefSeq" id="WP_025410221.1">
    <property type="nucleotide sequence ID" value="NZ_CP007128.1"/>
</dbReference>
<evidence type="ECO:0000256" key="1">
    <source>
        <dbReference type="SAM" id="Phobius"/>
    </source>
</evidence>
<name>W0RD44_9BACT</name>
<protein>
    <recommendedName>
        <fullName evidence="4">NfeD-like C-terminal domain-containing protein</fullName>
    </recommendedName>
</protein>
<dbReference type="OrthoDB" id="9794196at2"/>
<dbReference type="InterPro" id="IPR012340">
    <property type="entry name" value="NA-bd_OB-fold"/>
</dbReference>
<sequence>MSAVFVACFVAGLVLAVYVMLHGVERRATPSALPPHEARGGYDPSTEPSATLNAQNAAAFIVAFGACGYLLARFTTLGAAAVVAIAVAAGALFAIGSASLLAAWVLPGARSDAVDERYLLQGHPARVTRPIDADGGGGDGEIAYEVDGRRFSVAARSWDGASIDAGTDVAIERVEDGVAYVERWAQVEARL</sequence>
<gene>
    <name evidence="2" type="ORF">J421_1159</name>
</gene>
<dbReference type="HOGENOM" id="CLU_1445735_0_0_0"/>
<accession>W0RD44</accession>
<dbReference type="AlphaFoldDB" id="W0RD44"/>
<dbReference type="STRING" id="861299.J421_1159"/>
<dbReference type="Proteomes" id="UP000019151">
    <property type="component" value="Chromosome"/>
</dbReference>
<keyword evidence="3" id="KW-1185">Reference proteome</keyword>
<dbReference type="KEGG" id="gba:J421_1159"/>
<dbReference type="eggNOG" id="COG1585">
    <property type="taxonomic scope" value="Bacteria"/>
</dbReference>
<proteinExistence type="predicted"/>
<keyword evidence="1" id="KW-0812">Transmembrane</keyword>